<keyword evidence="3 6" id="KW-0975">Bacterial flagellum</keyword>
<evidence type="ECO:0000313" key="11">
    <source>
        <dbReference type="EMBL" id="MEJ8826267.1"/>
    </source>
</evidence>
<proteinExistence type="inferred from homology"/>
<sequence>MDHLIYTAMSGANAAAQRQAVLANNLANASTQGFRAELSAFRAVPLRGDGASTRVFALESSSGHDSRAGASQPTGRALDVQAQGNAWFAVQGLDGTEAYSRSGALQVSPEGTLVNSSGLVMLSDGGSPIDVPPGSDISIGTDGTVTSKTGDQPSSTLGRLKLATPTAEDPLKRSDDGLFRTASLEPVPSDSTARLQTGSLEGSNVNPVETMVGMIAAARQFDAQMRLLSSTEASDKSAAQLLSVG</sequence>
<organism evidence="11 12">
    <name type="scientific">Variovorax humicola</name>
    <dbReference type="NCBI Taxonomy" id="1769758"/>
    <lineage>
        <taxon>Bacteria</taxon>
        <taxon>Pseudomonadati</taxon>
        <taxon>Pseudomonadota</taxon>
        <taxon>Betaproteobacteria</taxon>
        <taxon>Burkholderiales</taxon>
        <taxon>Comamonadaceae</taxon>
        <taxon>Variovorax</taxon>
    </lineage>
</organism>
<gene>
    <name evidence="11" type="ORF">WKW80_30310</name>
</gene>
<keyword evidence="12" id="KW-1185">Reference proteome</keyword>
<dbReference type="Pfam" id="PF22692">
    <property type="entry name" value="LlgE_F_G_D1"/>
    <property type="match status" value="1"/>
</dbReference>
<dbReference type="Pfam" id="PF00460">
    <property type="entry name" value="Flg_bb_rod"/>
    <property type="match status" value="1"/>
</dbReference>
<evidence type="ECO:0000259" key="8">
    <source>
        <dbReference type="Pfam" id="PF00460"/>
    </source>
</evidence>
<evidence type="ECO:0000256" key="4">
    <source>
        <dbReference type="ARBA" id="ARBA00038560"/>
    </source>
</evidence>
<comment type="subcellular location">
    <subcellularLocation>
        <location evidence="1 6">Bacterial flagellum basal body</location>
    </subcellularLocation>
</comment>
<feature type="domain" description="Flagellar basal-body/hook protein C-terminal" evidence="9">
    <location>
        <begin position="196"/>
        <end position="241"/>
    </location>
</feature>
<dbReference type="InterPro" id="IPR037925">
    <property type="entry name" value="FlgE/F/G-like"/>
</dbReference>
<evidence type="ECO:0000256" key="1">
    <source>
        <dbReference type="ARBA" id="ARBA00004117"/>
    </source>
</evidence>
<feature type="compositionally biased region" description="Polar residues" evidence="7">
    <location>
        <begin position="189"/>
        <end position="203"/>
    </location>
</feature>
<keyword evidence="11" id="KW-0282">Flagellum</keyword>
<dbReference type="PROSITE" id="PS00588">
    <property type="entry name" value="FLAGELLA_BB_ROD"/>
    <property type="match status" value="1"/>
</dbReference>
<feature type="region of interest" description="Disordered" evidence="7">
    <location>
        <begin position="181"/>
        <end position="203"/>
    </location>
</feature>
<keyword evidence="11" id="KW-0966">Cell projection</keyword>
<keyword evidence="11" id="KW-0969">Cilium</keyword>
<name>A0ABU8WA45_9BURK</name>
<evidence type="ECO:0000256" key="3">
    <source>
        <dbReference type="ARBA" id="ARBA00023143"/>
    </source>
</evidence>
<dbReference type="InterPro" id="IPR019776">
    <property type="entry name" value="Flagellar_basal_body_rod_CS"/>
</dbReference>
<evidence type="ECO:0000259" key="10">
    <source>
        <dbReference type="Pfam" id="PF22692"/>
    </source>
</evidence>
<dbReference type="RefSeq" id="WP_340367304.1">
    <property type="nucleotide sequence ID" value="NZ_JBBKZV010000031.1"/>
</dbReference>
<evidence type="ECO:0000256" key="2">
    <source>
        <dbReference type="ARBA" id="ARBA00009677"/>
    </source>
</evidence>
<dbReference type="InterPro" id="IPR010930">
    <property type="entry name" value="Flg_bb/hook_C_dom"/>
</dbReference>
<dbReference type="PANTHER" id="PTHR30435">
    <property type="entry name" value="FLAGELLAR PROTEIN"/>
    <property type="match status" value="1"/>
</dbReference>
<comment type="subunit">
    <text evidence="4 6">The basal body constitutes a major portion of the flagellar organelle and consists of five rings (E,L,P,S, and M) mounted on a central rod. The rod consists of about 26 subunits of FlgG in the distal portion, and FlgB, FlgC and FlgF are thought to build up the proximal portion of the rod with about 6 subunits each.</text>
</comment>
<evidence type="ECO:0000256" key="5">
    <source>
        <dbReference type="ARBA" id="ARBA00040228"/>
    </source>
</evidence>
<feature type="region of interest" description="Disordered" evidence="7">
    <location>
        <begin position="124"/>
        <end position="158"/>
    </location>
</feature>
<dbReference type="Pfam" id="PF06429">
    <property type="entry name" value="Flg_bbr_C"/>
    <property type="match status" value="1"/>
</dbReference>
<dbReference type="InterPro" id="IPR020013">
    <property type="entry name" value="Flagellar_FlgE/F/G"/>
</dbReference>
<dbReference type="InterPro" id="IPR053967">
    <property type="entry name" value="LlgE_F_G-like_D1"/>
</dbReference>
<reference evidence="11 12" key="1">
    <citation type="submission" date="2024-03" db="EMBL/GenBank/DDBJ databases">
        <title>Novel species of the genus Variovorax.</title>
        <authorList>
            <person name="Liu Q."/>
            <person name="Xin Y.-H."/>
        </authorList>
    </citation>
    <scope>NUCLEOTIDE SEQUENCE [LARGE SCALE GENOMIC DNA]</scope>
    <source>
        <strain evidence="11 12">KACC 18501</strain>
    </source>
</reference>
<evidence type="ECO:0000256" key="7">
    <source>
        <dbReference type="SAM" id="MobiDB-lite"/>
    </source>
</evidence>
<dbReference type="NCBIfam" id="TIGR03506">
    <property type="entry name" value="FlgEFG_subfam"/>
    <property type="match status" value="1"/>
</dbReference>
<protein>
    <recommendedName>
        <fullName evidence="5 6">Flagellar basal-body rod protein FlgF</fullName>
    </recommendedName>
</protein>
<dbReference type="PANTHER" id="PTHR30435:SF18">
    <property type="entry name" value="FLAGELLAR BASAL-BODY ROD PROTEIN FLGF"/>
    <property type="match status" value="1"/>
</dbReference>
<feature type="domain" description="Flagellar basal body rod protein N-terminal" evidence="8">
    <location>
        <begin position="5"/>
        <end position="35"/>
    </location>
</feature>
<comment type="similarity">
    <text evidence="2 6">Belongs to the flagella basal body rod proteins family.</text>
</comment>
<evidence type="ECO:0000259" key="9">
    <source>
        <dbReference type="Pfam" id="PF06429"/>
    </source>
</evidence>
<dbReference type="NCBIfam" id="NF009280">
    <property type="entry name" value="PRK12640.1"/>
    <property type="match status" value="1"/>
</dbReference>
<evidence type="ECO:0000313" key="12">
    <source>
        <dbReference type="Proteomes" id="UP001363010"/>
    </source>
</evidence>
<dbReference type="EMBL" id="JBBKZV010000031">
    <property type="protein sequence ID" value="MEJ8826267.1"/>
    <property type="molecule type" value="Genomic_DNA"/>
</dbReference>
<feature type="compositionally biased region" description="Polar residues" evidence="7">
    <location>
        <begin position="141"/>
        <end position="157"/>
    </location>
</feature>
<feature type="domain" description="Flagellar hook protein FlgE/F/G-like D1" evidence="10">
    <location>
        <begin position="83"/>
        <end position="146"/>
    </location>
</feature>
<accession>A0ABU8WA45</accession>
<comment type="caution">
    <text evidence="11">The sequence shown here is derived from an EMBL/GenBank/DDBJ whole genome shotgun (WGS) entry which is preliminary data.</text>
</comment>
<dbReference type="SUPFAM" id="SSF117143">
    <property type="entry name" value="Flagellar hook protein flgE"/>
    <property type="match status" value="1"/>
</dbReference>
<evidence type="ECO:0000256" key="6">
    <source>
        <dbReference type="RuleBase" id="RU362116"/>
    </source>
</evidence>
<dbReference type="Proteomes" id="UP001363010">
    <property type="component" value="Unassembled WGS sequence"/>
</dbReference>
<dbReference type="InterPro" id="IPR001444">
    <property type="entry name" value="Flag_bb_rod_N"/>
</dbReference>